<keyword evidence="1 6" id="KW-0328">Glycosyltransferase</keyword>
<proteinExistence type="predicted"/>
<feature type="domain" description="Glycosyl transferase family 3" evidence="4">
    <location>
        <begin position="101"/>
        <end position="246"/>
    </location>
</feature>
<keyword evidence="7" id="KW-1185">Reference proteome</keyword>
<sequence length="330" mass="36867">MAQEHPFAQYVRILGKGKKGSRSLDRAEARDAMGMILDAKVRPEQLGAFLMLLRVKEEAPDELAGFADAVRERYQPPVGINASVDWASYAGKKRHLPWFLLSALLLAEQGTPVFMHGARGHTAGRIYTEDMLALFGLPSCESWQQVGEQLEGSGFAFMSIDHFCPPLGEIIQLRNILGLRSPVHTLCRMLNPLEAEVTVDGVFHPPYAPMHQKTAQLLGTHQAVTVRGDGGEAEVKPDTDCDLHWIVNGELSTGSWARIYPQRLVKDETLDPQDLLKLWRGEMEHPYGEGAVISTLAMVLRLLIPNEAEDQPQLIDRARSIWEGRDRARY</sequence>
<keyword evidence="3" id="KW-0028">Amino-acid biosynthesis</keyword>
<evidence type="ECO:0000313" key="6">
    <source>
        <dbReference type="EMBL" id="TCK08850.1"/>
    </source>
</evidence>
<dbReference type="PANTHER" id="PTHR43285">
    <property type="entry name" value="ANTHRANILATE PHOSPHORIBOSYLTRANSFERASE"/>
    <property type="match status" value="1"/>
</dbReference>
<dbReference type="Pfam" id="PF00591">
    <property type="entry name" value="Glycos_transf_3"/>
    <property type="match status" value="1"/>
</dbReference>
<dbReference type="OrthoDB" id="9768896at2"/>
<reference evidence="6 7" key="1">
    <citation type="submission" date="2019-03" db="EMBL/GenBank/DDBJ databases">
        <title>Genomic Encyclopedia of Archaeal and Bacterial Type Strains, Phase II (KMG-II): from individual species to whole genera.</title>
        <authorList>
            <person name="Goeker M."/>
        </authorList>
    </citation>
    <scope>NUCLEOTIDE SEQUENCE [LARGE SCALE GENOMIC DNA]</scope>
    <source>
        <strain evidence="6 7">DSM 27697</strain>
    </source>
</reference>
<dbReference type="AlphaFoldDB" id="A0A4R1GNM7"/>
<dbReference type="GO" id="GO:0000162">
    <property type="term" value="P:L-tryptophan biosynthetic process"/>
    <property type="evidence" value="ECO:0007669"/>
    <property type="project" value="UniProtKB-KW"/>
</dbReference>
<organism evidence="6 7">
    <name type="scientific">Marinobacterium mangrovicola</name>
    <dbReference type="NCBI Taxonomy" id="1476959"/>
    <lineage>
        <taxon>Bacteria</taxon>
        <taxon>Pseudomonadati</taxon>
        <taxon>Pseudomonadota</taxon>
        <taxon>Gammaproteobacteria</taxon>
        <taxon>Oceanospirillales</taxon>
        <taxon>Oceanospirillaceae</taxon>
        <taxon>Marinobacterium</taxon>
    </lineage>
</organism>
<evidence type="ECO:0000313" key="7">
    <source>
        <dbReference type="Proteomes" id="UP000294546"/>
    </source>
</evidence>
<feature type="domain" description="Glycosyl transferase family 3 N-terminal" evidence="5">
    <location>
        <begin position="18"/>
        <end position="73"/>
    </location>
</feature>
<evidence type="ECO:0000256" key="3">
    <source>
        <dbReference type="ARBA" id="ARBA00022822"/>
    </source>
</evidence>
<evidence type="ECO:0000256" key="1">
    <source>
        <dbReference type="ARBA" id="ARBA00022676"/>
    </source>
</evidence>
<dbReference type="InterPro" id="IPR035902">
    <property type="entry name" value="Nuc_phospho_transferase"/>
</dbReference>
<dbReference type="PANTHER" id="PTHR43285:SF2">
    <property type="entry name" value="ANTHRANILATE PHOSPHORIBOSYLTRANSFERASE"/>
    <property type="match status" value="1"/>
</dbReference>
<gene>
    <name evidence="6" type="ORF">CLV83_0945</name>
</gene>
<dbReference type="Pfam" id="PF02885">
    <property type="entry name" value="Glycos_trans_3N"/>
    <property type="match status" value="1"/>
</dbReference>
<dbReference type="GO" id="GO:0004048">
    <property type="term" value="F:anthranilate phosphoribosyltransferase activity"/>
    <property type="evidence" value="ECO:0007669"/>
    <property type="project" value="InterPro"/>
</dbReference>
<dbReference type="GO" id="GO:0005829">
    <property type="term" value="C:cytosol"/>
    <property type="evidence" value="ECO:0007669"/>
    <property type="project" value="TreeGrafter"/>
</dbReference>
<keyword evidence="2 6" id="KW-0808">Transferase</keyword>
<accession>A0A4R1GNM7</accession>
<dbReference type="Gene3D" id="1.20.970.10">
    <property type="entry name" value="Transferase, Pyrimidine Nucleoside Phosphorylase, Chain C"/>
    <property type="match status" value="1"/>
</dbReference>
<dbReference type="InterPro" id="IPR005940">
    <property type="entry name" value="Anthranilate_Pribosyl_Tfrase"/>
</dbReference>
<dbReference type="InterPro" id="IPR036320">
    <property type="entry name" value="Glycosyl_Trfase_fam3_N_dom_sf"/>
</dbReference>
<dbReference type="SUPFAM" id="SSF47648">
    <property type="entry name" value="Nucleoside phosphorylase/phosphoribosyltransferase N-terminal domain"/>
    <property type="match status" value="1"/>
</dbReference>
<protein>
    <submittedName>
        <fullName evidence="6">Anthranilate phosphoribosyltransferase</fullName>
    </submittedName>
</protein>
<dbReference type="SUPFAM" id="SSF52418">
    <property type="entry name" value="Nucleoside phosphorylase/phosphoribosyltransferase catalytic domain"/>
    <property type="match status" value="1"/>
</dbReference>
<comment type="caution">
    <text evidence="6">The sequence shown here is derived from an EMBL/GenBank/DDBJ whole genome shotgun (WGS) entry which is preliminary data.</text>
</comment>
<evidence type="ECO:0000259" key="5">
    <source>
        <dbReference type="Pfam" id="PF02885"/>
    </source>
</evidence>
<dbReference type="InterPro" id="IPR017459">
    <property type="entry name" value="Glycosyl_Trfase_fam3_N_dom"/>
</dbReference>
<dbReference type="NCBIfam" id="NF006564">
    <property type="entry name" value="PRK09071.1"/>
    <property type="match status" value="1"/>
</dbReference>
<dbReference type="EMBL" id="SMFU01000007">
    <property type="protein sequence ID" value="TCK08850.1"/>
    <property type="molecule type" value="Genomic_DNA"/>
</dbReference>
<name>A0A4R1GNM7_9GAMM</name>
<keyword evidence="3" id="KW-0057">Aromatic amino acid biosynthesis</keyword>
<dbReference type="Gene3D" id="3.40.1030.10">
    <property type="entry name" value="Nucleoside phosphorylase/phosphoribosyltransferase catalytic domain"/>
    <property type="match status" value="1"/>
</dbReference>
<dbReference type="InterPro" id="IPR000312">
    <property type="entry name" value="Glycosyl_Trfase_fam3"/>
</dbReference>
<dbReference type="Proteomes" id="UP000294546">
    <property type="component" value="Unassembled WGS sequence"/>
</dbReference>
<evidence type="ECO:0000256" key="2">
    <source>
        <dbReference type="ARBA" id="ARBA00022679"/>
    </source>
</evidence>
<keyword evidence="3" id="KW-0822">Tryptophan biosynthesis</keyword>
<dbReference type="RefSeq" id="WP_132288212.1">
    <property type="nucleotide sequence ID" value="NZ_SMFU01000007.1"/>
</dbReference>
<evidence type="ECO:0000259" key="4">
    <source>
        <dbReference type="Pfam" id="PF00591"/>
    </source>
</evidence>